<dbReference type="PANTHER" id="PTHR37981:SF1">
    <property type="entry name" value="SGNH HYDROLASE-TYPE ESTERASE DOMAIN-CONTAINING PROTEIN"/>
    <property type="match status" value="1"/>
</dbReference>
<feature type="domain" description="SGNH hydrolase-type esterase" evidence="4">
    <location>
        <begin position="10"/>
        <end position="225"/>
    </location>
</feature>
<keyword evidence="5" id="KW-0378">Hydrolase</keyword>
<sequence length="319" mass="33470">MATAEPAYVALGDSYAAGVGAGDPQTSCWQTAAAYPVQVAAGLGVQVDLQACIGATVADVTGTQLASVPEAASYVSVTVGGNDIGFTHVLTECAKPAWMGDSGPVIDAALTVLREQLPTRLSTVYDAIRARAPKARVVVAGYPRLFNGVDCSLVTFFTTQEMTRLNDAADELAQVIGGAADAAGFEFVDVRDAFAGHAVCDPQAWIHDVVLPIQESFHPTADGHGAYTSAVGRAFGVAETVLPRPALDLWRSNVAQGAELPTPAPVFQIPDLTGRASREGAERHGLDPDEVAALGAERDDPAAHARLRELDRQVRSRRR</sequence>
<feature type="disulfide bond" evidence="2">
    <location>
        <begin position="28"/>
        <end position="52"/>
    </location>
</feature>
<dbReference type="Proteomes" id="UP000557772">
    <property type="component" value="Unassembled WGS sequence"/>
</dbReference>
<dbReference type="AlphaFoldDB" id="A0A849ACA7"/>
<evidence type="ECO:0000256" key="1">
    <source>
        <dbReference type="PIRSR" id="PIRSR637460-1"/>
    </source>
</evidence>
<dbReference type="InterPro" id="IPR036514">
    <property type="entry name" value="SGNH_hydro_sf"/>
</dbReference>
<feature type="region of interest" description="Disordered" evidence="3">
    <location>
        <begin position="295"/>
        <end position="319"/>
    </location>
</feature>
<accession>A0A849ACA7</accession>
<feature type="active site" evidence="1">
    <location>
        <position position="218"/>
    </location>
</feature>
<evidence type="ECO:0000259" key="4">
    <source>
        <dbReference type="Pfam" id="PF13472"/>
    </source>
</evidence>
<gene>
    <name evidence="5" type="ORF">HJ588_02560</name>
</gene>
<comment type="caution">
    <text evidence="5">The sequence shown here is derived from an EMBL/GenBank/DDBJ whole genome shotgun (WGS) entry which is preliminary data.</text>
</comment>
<keyword evidence="6" id="KW-1185">Reference proteome</keyword>
<dbReference type="CDD" id="cd01823">
    <property type="entry name" value="SEST_like"/>
    <property type="match status" value="1"/>
</dbReference>
<dbReference type="InterPro" id="IPR013830">
    <property type="entry name" value="SGNH_hydro"/>
</dbReference>
<organism evidence="5 6">
    <name type="scientific">Flexivirga aerilata</name>
    <dbReference type="NCBI Taxonomy" id="1656889"/>
    <lineage>
        <taxon>Bacteria</taxon>
        <taxon>Bacillati</taxon>
        <taxon>Actinomycetota</taxon>
        <taxon>Actinomycetes</taxon>
        <taxon>Micrococcales</taxon>
        <taxon>Dermacoccaceae</taxon>
        <taxon>Flexivirga</taxon>
    </lineage>
</organism>
<dbReference type="Gene3D" id="3.40.50.1110">
    <property type="entry name" value="SGNH hydrolase"/>
    <property type="match status" value="1"/>
</dbReference>
<reference evidence="5 6" key="1">
    <citation type="submission" date="2020-05" db="EMBL/GenBank/DDBJ databases">
        <title>Flexivirga sp. ID2601S isolated from air conditioner.</title>
        <authorList>
            <person name="Kim D.H."/>
        </authorList>
    </citation>
    <scope>NUCLEOTIDE SEQUENCE [LARGE SCALE GENOMIC DNA]</scope>
    <source>
        <strain evidence="5 6">ID2601S</strain>
    </source>
</reference>
<feature type="compositionally biased region" description="Basic and acidic residues" evidence="3">
    <location>
        <begin position="296"/>
        <end position="319"/>
    </location>
</feature>
<dbReference type="EMBL" id="JABENB010000001">
    <property type="protein sequence ID" value="NNG38155.1"/>
    <property type="molecule type" value="Genomic_DNA"/>
</dbReference>
<keyword evidence="2" id="KW-1015">Disulfide bond</keyword>
<dbReference type="InterPro" id="IPR037460">
    <property type="entry name" value="SEST-like"/>
</dbReference>
<evidence type="ECO:0000256" key="3">
    <source>
        <dbReference type="SAM" id="MobiDB-lite"/>
    </source>
</evidence>
<dbReference type="PANTHER" id="PTHR37981">
    <property type="entry name" value="LIPASE 2"/>
    <property type="match status" value="1"/>
</dbReference>
<dbReference type="RefSeq" id="WP_171151654.1">
    <property type="nucleotide sequence ID" value="NZ_JABENB010000001.1"/>
</dbReference>
<evidence type="ECO:0000313" key="5">
    <source>
        <dbReference type="EMBL" id="NNG38155.1"/>
    </source>
</evidence>
<dbReference type="GO" id="GO:0004806">
    <property type="term" value="F:triacylglycerol lipase activity"/>
    <property type="evidence" value="ECO:0007669"/>
    <property type="project" value="TreeGrafter"/>
</dbReference>
<feature type="active site" description="Nucleophile" evidence="1">
    <location>
        <position position="14"/>
    </location>
</feature>
<name>A0A849ACA7_9MICO</name>
<dbReference type="SUPFAM" id="SSF52266">
    <property type="entry name" value="SGNH hydrolase"/>
    <property type="match status" value="1"/>
</dbReference>
<dbReference type="GO" id="GO:0019433">
    <property type="term" value="P:triglyceride catabolic process"/>
    <property type="evidence" value="ECO:0007669"/>
    <property type="project" value="TreeGrafter"/>
</dbReference>
<proteinExistence type="predicted"/>
<dbReference type="Pfam" id="PF13472">
    <property type="entry name" value="Lipase_GDSL_2"/>
    <property type="match status" value="1"/>
</dbReference>
<evidence type="ECO:0000256" key="2">
    <source>
        <dbReference type="PIRSR" id="PIRSR637460-2"/>
    </source>
</evidence>
<protein>
    <submittedName>
        <fullName evidence="5">SGNH/GDSL hydrolase family protein</fullName>
    </submittedName>
</protein>
<evidence type="ECO:0000313" key="6">
    <source>
        <dbReference type="Proteomes" id="UP000557772"/>
    </source>
</evidence>